<name>A0ABY4EX29_9BACI</name>
<dbReference type="PROSITE" id="PS00584">
    <property type="entry name" value="PFKB_KINASES_2"/>
    <property type="match status" value="1"/>
</dbReference>
<dbReference type="RefSeq" id="WP_244718851.1">
    <property type="nucleotide sequence ID" value="NZ_CP095072.1"/>
</dbReference>
<dbReference type="Gene3D" id="3.40.1190.20">
    <property type="match status" value="1"/>
</dbReference>
<keyword evidence="5" id="KW-0067">ATP-binding</keyword>
<evidence type="ECO:0000256" key="6">
    <source>
        <dbReference type="RuleBase" id="RU003704"/>
    </source>
</evidence>
<evidence type="ECO:0000259" key="7">
    <source>
        <dbReference type="Pfam" id="PF00294"/>
    </source>
</evidence>
<dbReference type="InterPro" id="IPR002139">
    <property type="entry name" value="Ribo/fructo_kinase"/>
</dbReference>
<protein>
    <submittedName>
        <fullName evidence="8">Sugar kinase</fullName>
    </submittedName>
</protein>
<evidence type="ECO:0000256" key="1">
    <source>
        <dbReference type="ARBA" id="ARBA00010688"/>
    </source>
</evidence>
<evidence type="ECO:0000313" key="8">
    <source>
        <dbReference type="EMBL" id="UOQ48393.1"/>
    </source>
</evidence>
<dbReference type="InterPro" id="IPR050306">
    <property type="entry name" value="PfkB_Carbo_kinase"/>
</dbReference>
<proteinExistence type="inferred from homology"/>
<dbReference type="PRINTS" id="PR00990">
    <property type="entry name" value="RIBOKINASE"/>
</dbReference>
<evidence type="ECO:0000256" key="3">
    <source>
        <dbReference type="ARBA" id="ARBA00022741"/>
    </source>
</evidence>
<keyword evidence="3" id="KW-0547">Nucleotide-binding</keyword>
<dbReference type="Proteomes" id="UP000831782">
    <property type="component" value="Chromosome"/>
</dbReference>
<dbReference type="PANTHER" id="PTHR43085">
    <property type="entry name" value="HEXOKINASE FAMILY MEMBER"/>
    <property type="match status" value="1"/>
</dbReference>
<dbReference type="InterPro" id="IPR011611">
    <property type="entry name" value="PfkB_dom"/>
</dbReference>
<reference evidence="8 9" key="1">
    <citation type="submission" date="2022-04" db="EMBL/GenBank/DDBJ databases">
        <title>Gracilibacillus sp. isolated from saltern.</title>
        <authorList>
            <person name="Won M."/>
            <person name="Lee C.-M."/>
            <person name="Woen H.-Y."/>
            <person name="Kwon S.-W."/>
        </authorList>
    </citation>
    <scope>NUCLEOTIDE SEQUENCE [LARGE SCALE GENOMIC DNA]</scope>
    <source>
        <strain evidence="8 9">SSWR10-1</strain>
    </source>
</reference>
<dbReference type="PANTHER" id="PTHR43085:SF1">
    <property type="entry name" value="PSEUDOURIDINE KINASE-RELATED"/>
    <property type="match status" value="1"/>
</dbReference>
<dbReference type="CDD" id="cd01166">
    <property type="entry name" value="KdgK"/>
    <property type="match status" value="1"/>
</dbReference>
<accession>A0ABY4EX29</accession>
<sequence length="318" mass="35259">MKDVITVGESMVLFTPATSPMMRYAETFSKDVGGAESNVAIGLARLGHNVGWISRLGNDEFGTFILNSIRGEGVDVSQVKRDDEHPTGLYFKEIRHAKDVRVQYYRKGSAASQITMDDIDETYWNEAKYLHLTGITPALSDTAYETMVSLMKRASTCNINIVFDPNLRRKLWPDEKARAVLKELIGYSDFVLPGMEEAIFLFGEENPERAAELFLEAGCDQVVIKLGEKGAYYKSKNKSGFIPPHQVKEVIDPVGAGDGFAAGFISGLLDGLPTDQAVKRANAVGAIQTQMIGDYQGLPDREELEQFMSRKSNQDVKR</sequence>
<comment type="similarity">
    <text evidence="1 6">Belongs to the carbohydrate kinase PfkB family.</text>
</comment>
<gene>
    <name evidence="8" type="ORF">MUN88_20550</name>
</gene>
<keyword evidence="9" id="KW-1185">Reference proteome</keyword>
<evidence type="ECO:0000256" key="4">
    <source>
        <dbReference type="ARBA" id="ARBA00022777"/>
    </source>
</evidence>
<dbReference type="Pfam" id="PF00294">
    <property type="entry name" value="PfkB"/>
    <property type="match status" value="1"/>
</dbReference>
<dbReference type="SUPFAM" id="SSF53613">
    <property type="entry name" value="Ribokinase-like"/>
    <property type="match status" value="1"/>
</dbReference>
<organism evidence="8 9">
    <name type="scientific">Gracilibacillus caseinilyticus</name>
    <dbReference type="NCBI Taxonomy" id="2932256"/>
    <lineage>
        <taxon>Bacteria</taxon>
        <taxon>Bacillati</taxon>
        <taxon>Bacillota</taxon>
        <taxon>Bacilli</taxon>
        <taxon>Bacillales</taxon>
        <taxon>Bacillaceae</taxon>
        <taxon>Gracilibacillus</taxon>
    </lineage>
</organism>
<dbReference type="EMBL" id="CP095072">
    <property type="protein sequence ID" value="UOQ48393.1"/>
    <property type="molecule type" value="Genomic_DNA"/>
</dbReference>
<keyword evidence="4 6" id="KW-0418">Kinase</keyword>
<keyword evidence="2 6" id="KW-0808">Transferase</keyword>
<dbReference type="InterPro" id="IPR029056">
    <property type="entry name" value="Ribokinase-like"/>
</dbReference>
<evidence type="ECO:0000313" key="9">
    <source>
        <dbReference type="Proteomes" id="UP000831782"/>
    </source>
</evidence>
<evidence type="ECO:0000256" key="5">
    <source>
        <dbReference type="ARBA" id="ARBA00022840"/>
    </source>
</evidence>
<dbReference type="InterPro" id="IPR002173">
    <property type="entry name" value="Carboh/pur_kinase_PfkB_CS"/>
</dbReference>
<evidence type="ECO:0000256" key="2">
    <source>
        <dbReference type="ARBA" id="ARBA00022679"/>
    </source>
</evidence>
<dbReference type="GO" id="GO:0016301">
    <property type="term" value="F:kinase activity"/>
    <property type="evidence" value="ECO:0007669"/>
    <property type="project" value="UniProtKB-KW"/>
</dbReference>
<feature type="domain" description="Carbohydrate kinase PfkB" evidence="7">
    <location>
        <begin position="1"/>
        <end position="300"/>
    </location>
</feature>